<evidence type="ECO:0000313" key="2">
    <source>
        <dbReference type="EMBL" id="KAF2200044.1"/>
    </source>
</evidence>
<dbReference type="EMBL" id="ML994042">
    <property type="protein sequence ID" value="KAF2200044.1"/>
    <property type="molecule type" value="Genomic_DNA"/>
</dbReference>
<evidence type="ECO:0000256" key="1">
    <source>
        <dbReference type="SAM" id="MobiDB-lite"/>
    </source>
</evidence>
<comment type="caution">
    <text evidence="2">The sequence shown here is derived from an EMBL/GenBank/DDBJ whole genome shotgun (WGS) entry which is preliminary data.</text>
</comment>
<gene>
    <name evidence="2" type="ORF">GQ43DRAFT_464320</name>
</gene>
<accession>A0A9P4JMW3</accession>
<feature type="region of interest" description="Disordered" evidence="1">
    <location>
        <begin position="392"/>
        <end position="521"/>
    </location>
</feature>
<dbReference type="AlphaFoldDB" id="A0A9P4JMW3"/>
<feature type="compositionally biased region" description="Polar residues" evidence="1">
    <location>
        <begin position="78"/>
        <end position="88"/>
    </location>
</feature>
<keyword evidence="3" id="KW-1185">Reference proteome</keyword>
<protein>
    <submittedName>
        <fullName evidence="2">Uncharacterized protein</fullName>
    </submittedName>
</protein>
<proteinExistence type="predicted"/>
<sequence length="521" mass="57721">MDQNTDTSQNGPTRAMSIDELLEHLRHHPIVRKHEAEVATAESFNMEPAHSENGVTFNGAAGFAFLQPSGASHAGSEPLNNATTSSTPQDPLAEIQRIVLELQHGQTAVTQDLKKQGEALDRLAQRQADLAAEVKNIKHGAMVFEENVKKETEAKAKQFDLTIRALQGSFKLIRDAQGQQKETTSKLKEEIERLAKNVGQVEPGEITPGEQKASLMDDILQLALRQLRDDVNKTSTRGQEALKLLHRIFIADADNAREHEIKLTEMMFTQDNLVENVKALWKILEHAEDIPNSPIAGVNKFKVPIKIQSCIASASMGTTDDVLRTLKQQVEEYKEAGSHQADARFQFIPAKDSLAFISETAKLVEQFCKSIRERKRLVRQLAPEEDEADNLNKQLVIRKRGPSPHIGHSWNHKRRAVSNHEARKVPLEDRMDFTLTGKPASGTGTPGEEGRLTRPSSPKRGRDNYGPGAGTGETYGPGAQPAEVYGPGAYKRPTDRYKPTHRGKGIPLGPKRGCFNPHRDS</sequence>
<evidence type="ECO:0000313" key="3">
    <source>
        <dbReference type="Proteomes" id="UP000799536"/>
    </source>
</evidence>
<feature type="region of interest" description="Disordered" evidence="1">
    <location>
        <begin position="68"/>
        <end position="88"/>
    </location>
</feature>
<organism evidence="2 3">
    <name type="scientific">Delitschia confertaspora ATCC 74209</name>
    <dbReference type="NCBI Taxonomy" id="1513339"/>
    <lineage>
        <taxon>Eukaryota</taxon>
        <taxon>Fungi</taxon>
        <taxon>Dikarya</taxon>
        <taxon>Ascomycota</taxon>
        <taxon>Pezizomycotina</taxon>
        <taxon>Dothideomycetes</taxon>
        <taxon>Pleosporomycetidae</taxon>
        <taxon>Pleosporales</taxon>
        <taxon>Delitschiaceae</taxon>
        <taxon>Delitschia</taxon>
    </lineage>
</organism>
<dbReference type="Proteomes" id="UP000799536">
    <property type="component" value="Unassembled WGS sequence"/>
</dbReference>
<feature type="compositionally biased region" description="Basic and acidic residues" evidence="1">
    <location>
        <begin position="418"/>
        <end position="432"/>
    </location>
</feature>
<name>A0A9P4JMW3_9PLEO</name>
<reference evidence="2" key="1">
    <citation type="journal article" date="2020" name="Stud. Mycol.">
        <title>101 Dothideomycetes genomes: a test case for predicting lifestyles and emergence of pathogens.</title>
        <authorList>
            <person name="Haridas S."/>
            <person name="Albert R."/>
            <person name="Binder M."/>
            <person name="Bloem J."/>
            <person name="Labutti K."/>
            <person name="Salamov A."/>
            <person name="Andreopoulos B."/>
            <person name="Baker S."/>
            <person name="Barry K."/>
            <person name="Bills G."/>
            <person name="Bluhm B."/>
            <person name="Cannon C."/>
            <person name="Castanera R."/>
            <person name="Culley D."/>
            <person name="Daum C."/>
            <person name="Ezra D."/>
            <person name="Gonzalez J."/>
            <person name="Henrissat B."/>
            <person name="Kuo A."/>
            <person name="Liang C."/>
            <person name="Lipzen A."/>
            <person name="Lutzoni F."/>
            <person name="Magnuson J."/>
            <person name="Mondo S."/>
            <person name="Nolan M."/>
            <person name="Ohm R."/>
            <person name="Pangilinan J."/>
            <person name="Park H.-J."/>
            <person name="Ramirez L."/>
            <person name="Alfaro M."/>
            <person name="Sun H."/>
            <person name="Tritt A."/>
            <person name="Yoshinaga Y."/>
            <person name="Zwiers L.-H."/>
            <person name="Turgeon B."/>
            <person name="Goodwin S."/>
            <person name="Spatafora J."/>
            <person name="Crous P."/>
            <person name="Grigoriev I."/>
        </authorList>
    </citation>
    <scope>NUCLEOTIDE SEQUENCE</scope>
    <source>
        <strain evidence="2">ATCC 74209</strain>
    </source>
</reference>